<gene>
    <name evidence="2" type="ORF">DFP72DRAFT_506729</name>
</gene>
<feature type="compositionally biased region" description="Polar residues" evidence="1">
    <location>
        <begin position="142"/>
        <end position="155"/>
    </location>
</feature>
<dbReference type="Proteomes" id="UP000521943">
    <property type="component" value="Unassembled WGS sequence"/>
</dbReference>
<protein>
    <submittedName>
        <fullName evidence="2">Uncharacterized protein</fullName>
    </submittedName>
</protein>
<feature type="region of interest" description="Disordered" evidence="1">
    <location>
        <begin position="1"/>
        <end position="170"/>
    </location>
</feature>
<accession>A0A8H6M1F7</accession>
<name>A0A8H6M1F7_9AGAR</name>
<evidence type="ECO:0000313" key="3">
    <source>
        <dbReference type="Proteomes" id="UP000521943"/>
    </source>
</evidence>
<evidence type="ECO:0000313" key="2">
    <source>
        <dbReference type="EMBL" id="KAF6750875.1"/>
    </source>
</evidence>
<dbReference type="OrthoDB" id="9514740at2759"/>
<reference evidence="2 3" key="1">
    <citation type="submission" date="2020-07" db="EMBL/GenBank/DDBJ databases">
        <title>Comparative genomics of pyrophilous fungi reveals a link between fire events and developmental genes.</title>
        <authorList>
            <consortium name="DOE Joint Genome Institute"/>
            <person name="Steindorff A.S."/>
            <person name="Carver A."/>
            <person name="Calhoun S."/>
            <person name="Stillman K."/>
            <person name="Liu H."/>
            <person name="Lipzen A."/>
            <person name="Pangilinan J."/>
            <person name="Labutti K."/>
            <person name="Bruns T.D."/>
            <person name="Grigoriev I.V."/>
        </authorList>
    </citation>
    <scope>NUCLEOTIDE SEQUENCE [LARGE SCALE GENOMIC DNA]</scope>
    <source>
        <strain evidence="2 3">CBS 144469</strain>
    </source>
</reference>
<feature type="compositionally biased region" description="Polar residues" evidence="1">
    <location>
        <begin position="16"/>
        <end position="35"/>
    </location>
</feature>
<dbReference type="AlphaFoldDB" id="A0A8H6M1F7"/>
<evidence type="ECO:0000256" key="1">
    <source>
        <dbReference type="SAM" id="MobiDB-lite"/>
    </source>
</evidence>
<comment type="caution">
    <text evidence="2">The sequence shown here is derived from an EMBL/GenBank/DDBJ whole genome shotgun (WGS) entry which is preliminary data.</text>
</comment>
<dbReference type="EMBL" id="JACGCI010000054">
    <property type="protein sequence ID" value="KAF6750875.1"/>
    <property type="molecule type" value="Genomic_DNA"/>
</dbReference>
<feature type="compositionally biased region" description="Basic and acidic residues" evidence="1">
    <location>
        <begin position="109"/>
        <end position="119"/>
    </location>
</feature>
<sequence length="629" mass="67648">MSPYADPHYSRAGNANPGTQGSPLQARGSSATQSTHPDHTALAAPEHRYPPGDTMQRRSGAQALTTPGRAAPTQSEEEGRQGLRHQAHLSGSGGAYSRSIGDPGNTSISERETAFHRGPESPSHTTRSHGYEDTNRREAVPPNSSRRPTLTTTEHPAQLIDHQEPVGSERGGYELAADKDDELDLLGSDMSDVYDGWSDLGSDMSIDSDPGQSGKGKGLAAPFRPPPIAKGSSGSTTYSIVAAKAGTSNSSWGPQAQLSSSSAAPLCIVCKAKPAYSRGYTSYPTCGLKCASVLEQQRPSRQTQAWNHPGMCDVCGVKPKHVGSSGRPYPTCGLTCASALKLQQSKETAVGLCDTCHKFPKRTNGKTTFPQCGRQCRDKAAALAKAMEGTCSTCLACWTRPTDSPSAIHCDDVCLAAIKNAGPTLLEIPRGHVLFHKYNTQFLQGWDNSESSQHKAIVRHMYALVPDDSVAKAFDEHKAQLKKSLRGRQLKESERWFSVIRECNTGDSGSINTCSSRSCPFCYFVHKSFTKDRYPSGLSTYSKSTNADDALSGAHQGHTKAMILVKVVHAFSLPESTTPQILSQRRGDSEHSVVRLVSYNRRQKVDNGDLHAYAPAAVLPMGALIYSES</sequence>
<keyword evidence="3" id="KW-1185">Reference proteome</keyword>
<proteinExistence type="predicted"/>
<feature type="compositionally biased region" description="Basic and acidic residues" evidence="1">
    <location>
        <begin position="129"/>
        <end position="139"/>
    </location>
</feature>
<organism evidence="2 3">
    <name type="scientific">Ephemerocybe angulata</name>
    <dbReference type="NCBI Taxonomy" id="980116"/>
    <lineage>
        <taxon>Eukaryota</taxon>
        <taxon>Fungi</taxon>
        <taxon>Dikarya</taxon>
        <taxon>Basidiomycota</taxon>
        <taxon>Agaricomycotina</taxon>
        <taxon>Agaricomycetes</taxon>
        <taxon>Agaricomycetidae</taxon>
        <taxon>Agaricales</taxon>
        <taxon>Agaricineae</taxon>
        <taxon>Psathyrellaceae</taxon>
        <taxon>Ephemerocybe</taxon>
    </lineage>
</organism>